<keyword evidence="10" id="KW-0732">Signal</keyword>
<reference evidence="13" key="1">
    <citation type="submission" date="2022-07" db="EMBL/GenBank/DDBJ databases">
        <title>Prevotella copri.</title>
        <authorList>
            <person name="Yang C."/>
        </authorList>
    </citation>
    <scope>NUCLEOTIDE SEQUENCE</scope>
    <source>
        <strain evidence="13">HF1476</strain>
    </source>
</reference>
<dbReference type="Gene3D" id="2.170.130.10">
    <property type="entry name" value="TonB-dependent receptor, plug domain"/>
    <property type="match status" value="1"/>
</dbReference>
<comment type="caution">
    <text evidence="13">The sequence shown here is derived from an EMBL/GenBank/DDBJ whole genome shotgun (WGS) entry which is preliminary data.</text>
</comment>
<dbReference type="GO" id="GO:0009279">
    <property type="term" value="C:cell outer membrane"/>
    <property type="evidence" value="ECO:0007669"/>
    <property type="project" value="UniProtKB-SubCell"/>
</dbReference>
<name>A0AAW5IQY0_9BACT</name>
<feature type="domain" description="TonB-dependent receptor-like beta-barrel" evidence="11">
    <location>
        <begin position="471"/>
        <end position="836"/>
    </location>
</feature>
<protein>
    <submittedName>
        <fullName evidence="13">SusC/RagA family TonB-linked outer membrane protein</fullName>
    </submittedName>
</protein>
<dbReference type="RefSeq" id="WP_254972803.1">
    <property type="nucleotide sequence ID" value="NZ_JANDWK010000001.1"/>
</dbReference>
<dbReference type="PROSITE" id="PS52016">
    <property type="entry name" value="TONB_DEPENDENT_REC_3"/>
    <property type="match status" value="1"/>
</dbReference>
<dbReference type="InterPro" id="IPR023996">
    <property type="entry name" value="TonB-dep_OMP_SusC/RagA"/>
</dbReference>
<evidence type="ECO:0000256" key="10">
    <source>
        <dbReference type="SAM" id="SignalP"/>
    </source>
</evidence>
<evidence type="ECO:0000256" key="3">
    <source>
        <dbReference type="ARBA" id="ARBA00022452"/>
    </source>
</evidence>
<dbReference type="Pfam" id="PF00593">
    <property type="entry name" value="TonB_dep_Rec_b-barrel"/>
    <property type="match status" value="1"/>
</dbReference>
<dbReference type="InterPro" id="IPR008969">
    <property type="entry name" value="CarboxyPept-like_regulatory"/>
</dbReference>
<dbReference type="Gene3D" id="2.60.40.1120">
    <property type="entry name" value="Carboxypeptidase-like, regulatory domain"/>
    <property type="match status" value="1"/>
</dbReference>
<sequence>MEKRLMTVVAGLALSTSMAFAQSQISGHVTSSEDGSPVIGASIKVAGTNTGTVTDIDGNFSLNAPAGAKLEITYIGMQSKTVKAGKNVKIMLDPDDTLLDDVVVVAYGTAKKSAYTGAASEIKSAKIEARQISNVSAALVGTMSGVQTFQTSGQPGSDTSIRIRGISSINGTNSPLYVVDGVPFDGDLSSINSQDIASMTVLKDAVSTSLYGSRGSNGVVMITTKKGQQGRTQITADAKWGAVSRENKNYDVVTDPGQYYELLYKGFYNGYRYNSGFSANKSFQLANADLSKTGYQIYTVPAGQYLIGKNGKLNPEATLGYTDGVNYFTPDDWEDETFKTTMRQEYNIGVSGGSDNFSFYTSFGYLQDDGTIKGSGFDRLTGRTNVEYKAYKWLTLGSNMGYTHTNSRNPGDQDANSTASSGNAFYLANEIAPIYPMYVRDAQGNITYDKASGKKMYDFGDGASTSATRNWMSMSNPIGTLIYDKEEYNMDIFEGNWFAKVDLTHGFTATARLGLNVDNTINFSYSNPLYGQSSSYGGEVSNTQARTTALTHQYLLNYQNAFGKHNVSAMAGFEGYRLKYVYFYGNANQLYKMGDFTLGNGTSQYSASGQQHKYNTAGFFFTANYNYDEKYFVNVGYRRDGTSAFAKNNRWGDFYNCGLGWNMNREAWLEDFTALDQLKLRASFGQTGNDNHNYSSYYYGWYAYQDIFQMTGTDGVFSDGTLKYKGNPNLKWEKTNAFDFGVDYSFFKSRLYGSLDFYFRATSNLLDFKQVAISNGYSKIPVNMGTIQNYGVEFEVNYDIIKNQDMQWGVSLNGTWTKNRIHKLSSDYENGQYINGSRIFREGSSIYNLYLPHYLGVNEKGEALYLGVKTVKDAEDNETPVKDENGNYIEEATTDYQNAYNYNRKETGNILPNVYGGFGTNFAWKGIDFAIQTSFQLGGKVYDQGYANLMTTGGTGFTAGHNFHKDVLKAWSEDNVNSDIPRLDVVDQYATNESDRFMTSSDYFSIDNITLGYTLPKAWTSRIGISGLRFYGSIENVALFTARQGMDPRMSLTSVSSSWYTARRTISGGVKITF</sequence>
<feature type="chain" id="PRO_5043958243" evidence="10">
    <location>
        <begin position="22"/>
        <end position="1074"/>
    </location>
</feature>
<dbReference type="Pfam" id="PF13715">
    <property type="entry name" value="CarbopepD_reg_2"/>
    <property type="match status" value="1"/>
</dbReference>
<evidence type="ECO:0000256" key="5">
    <source>
        <dbReference type="ARBA" id="ARBA00023077"/>
    </source>
</evidence>
<evidence type="ECO:0000256" key="4">
    <source>
        <dbReference type="ARBA" id="ARBA00022692"/>
    </source>
</evidence>
<organism evidence="13 14">
    <name type="scientific">Segatella copri</name>
    <dbReference type="NCBI Taxonomy" id="165179"/>
    <lineage>
        <taxon>Bacteria</taxon>
        <taxon>Pseudomonadati</taxon>
        <taxon>Bacteroidota</taxon>
        <taxon>Bacteroidia</taxon>
        <taxon>Bacteroidales</taxon>
        <taxon>Prevotellaceae</taxon>
        <taxon>Segatella</taxon>
    </lineage>
</organism>
<evidence type="ECO:0000313" key="14">
    <source>
        <dbReference type="Proteomes" id="UP001204486"/>
    </source>
</evidence>
<comment type="similarity">
    <text evidence="8 9">Belongs to the TonB-dependent receptor family.</text>
</comment>
<evidence type="ECO:0000256" key="7">
    <source>
        <dbReference type="ARBA" id="ARBA00023237"/>
    </source>
</evidence>
<proteinExistence type="inferred from homology"/>
<evidence type="ECO:0000256" key="8">
    <source>
        <dbReference type="PROSITE-ProRule" id="PRU01360"/>
    </source>
</evidence>
<keyword evidence="5 9" id="KW-0798">TonB box</keyword>
<keyword evidence="6 8" id="KW-0472">Membrane</keyword>
<dbReference type="AlphaFoldDB" id="A0AAW5IQY0"/>
<evidence type="ECO:0000256" key="9">
    <source>
        <dbReference type="RuleBase" id="RU003357"/>
    </source>
</evidence>
<dbReference type="NCBIfam" id="TIGR04057">
    <property type="entry name" value="SusC_RagA_signa"/>
    <property type="match status" value="1"/>
</dbReference>
<dbReference type="InterPro" id="IPR036942">
    <property type="entry name" value="Beta-barrel_TonB_sf"/>
</dbReference>
<dbReference type="SUPFAM" id="SSF56935">
    <property type="entry name" value="Porins"/>
    <property type="match status" value="1"/>
</dbReference>
<dbReference type="Pfam" id="PF07715">
    <property type="entry name" value="Plug"/>
    <property type="match status" value="1"/>
</dbReference>
<dbReference type="InterPro" id="IPR039426">
    <property type="entry name" value="TonB-dep_rcpt-like"/>
</dbReference>
<dbReference type="SUPFAM" id="SSF49464">
    <property type="entry name" value="Carboxypeptidase regulatory domain-like"/>
    <property type="match status" value="1"/>
</dbReference>
<feature type="domain" description="TonB-dependent receptor plug" evidence="12">
    <location>
        <begin position="113"/>
        <end position="219"/>
    </location>
</feature>
<dbReference type="Proteomes" id="UP001204486">
    <property type="component" value="Unassembled WGS sequence"/>
</dbReference>
<evidence type="ECO:0000256" key="6">
    <source>
        <dbReference type="ARBA" id="ARBA00023136"/>
    </source>
</evidence>
<evidence type="ECO:0000259" key="11">
    <source>
        <dbReference type="Pfam" id="PF00593"/>
    </source>
</evidence>
<gene>
    <name evidence="13" type="ORF">NNC55_00180</name>
</gene>
<dbReference type="InterPro" id="IPR000531">
    <property type="entry name" value="Beta-barrel_TonB"/>
</dbReference>
<evidence type="ECO:0000256" key="1">
    <source>
        <dbReference type="ARBA" id="ARBA00004571"/>
    </source>
</evidence>
<dbReference type="InterPro" id="IPR012910">
    <property type="entry name" value="Plug_dom"/>
</dbReference>
<keyword evidence="7 8" id="KW-0998">Cell outer membrane</keyword>
<keyword evidence="4 8" id="KW-0812">Transmembrane</keyword>
<feature type="signal peptide" evidence="10">
    <location>
        <begin position="1"/>
        <end position="21"/>
    </location>
</feature>
<evidence type="ECO:0000256" key="2">
    <source>
        <dbReference type="ARBA" id="ARBA00022448"/>
    </source>
</evidence>
<dbReference type="EMBL" id="JANDWN010000001">
    <property type="protein sequence ID" value="MCP9598383.1"/>
    <property type="molecule type" value="Genomic_DNA"/>
</dbReference>
<dbReference type="Gene3D" id="2.40.170.20">
    <property type="entry name" value="TonB-dependent receptor, beta-barrel domain"/>
    <property type="match status" value="1"/>
</dbReference>
<dbReference type="InterPro" id="IPR037066">
    <property type="entry name" value="Plug_dom_sf"/>
</dbReference>
<dbReference type="FunFam" id="2.60.40.1120:FF:000003">
    <property type="entry name" value="Outer membrane protein Omp121"/>
    <property type="match status" value="1"/>
</dbReference>
<evidence type="ECO:0000313" key="13">
    <source>
        <dbReference type="EMBL" id="MCP9598383.1"/>
    </source>
</evidence>
<keyword evidence="3 8" id="KW-1134">Transmembrane beta strand</keyword>
<evidence type="ECO:0000259" key="12">
    <source>
        <dbReference type="Pfam" id="PF07715"/>
    </source>
</evidence>
<keyword evidence="2 8" id="KW-0813">Transport</keyword>
<dbReference type="InterPro" id="IPR023997">
    <property type="entry name" value="TonB-dep_OMP_SusC/RagA_CS"/>
</dbReference>
<dbReference type="NCBIfam" id="TIGR04056">
    <property type="entry name" value="OMP_RagA_SusC"/>
    <property type="match status" value="1"/>
</dbReference>
<comment type="subcellular location">
    <subcellularLocation>
        <location evidence="1 8">Cell outer membrane</location>
        <topology evidence="1 8">Multi-pass membrane protein</topology>
    </subcellularLocation>
</comment>
<accession>A0AAW5IQY0</accession>